<dbReference type="Pfam" id="PF00005">
    <property type="entry name" value="ABC_tran"/>
    <property type="match status" value="1"/>
</dbReference>
<dbReference type="GO" id="GO:0015833">
    <property type="term" value="P:peptide transport"/>
    <property type="evidence" value="ECO:0007669"/>
    <property type="project" value="InterPro"/>
</dbReference>
<dbReference type="InterPro" id="IPR013563">
    <property type="entry name" value="Oligopep_ABC_C"/>
</dbReference>
<proteinExistence type="inferred from homology"/>
<feature type="transmembrane region" description="Helical" evidence="11">
    <location>
        <begin position="145"/>
        <end position="173"/>
    </location>
</feature>
<comment type="subcellular location">
    <subcellularLocation>
        <location evidence="1">Cell inner membrane</location>
        <topology evidence="1">Peripheral membrane protein</topology>
    </subcellularLocation>
    <subcellularLocation>
        <location evidence="2 11">Cell membrane</location>
        <topology evidence="2 11">Multi-pass membrane protein</topology>
    </subcellularLocation>
</comment>
<keyword evidence="15" id="KW-1185">Reference proteome</keyword>
<dbReference type="GO" id="GO:0055085">
    <property type="term" value="P:transmembrane transport"/>
    <property type="evidence" value="ECO:0007669"/>
    <property type="project" value="InterPro"/>
</dbReference>
<evidence type="ECO:0000256" key="3">
    <source>
        <dbReference type="ARBA" id="ARBA00005417"/>
    </source>
</evidence>
<evidence type="ECO:0000256" key="4">
    <source>
        <dbReference type="ARBA" id="ARBA00022448"/>
    </source>
</evidence>
<organism evidence="14 15">
    <name type="scientific">Treponema ruminis</name>
    <dbReference type="NCBI Taxonomy" id="744515"/>
    <lineage>
        <taxon>Bacteria</taxon>
        <taxon>Pseudomonadati</taxon>
        <taxon>Spirochaetota</taxon>
        <taxon>Spirochaetia</taxon>
        <taxon>Spirochaetales</taxon>
        <taxon>Treponemataceae</taxon>
        <taxon>Treponema</taxon>
    </lineage>
</organism>
<evidence type="ECO:0000256" key="5">
    <source>
        <dbReference type="ARBA" id="ARBA00022475"/>
    </source>
</evidence>
<dbReference type="Pfam" id="PF12911">
    <property type="entry name" value="OppC_N"/>
    <property type="match status" value="1"/>
</dbReference>
<dbReference type="CDD" id="cd03257">
    <property type="entry name" value="ABC_NikE_OppD_transporters"/>
    <property type="match status" value="1"/>
</dbReference>
<dbReference type="Gene3D" id="1.10.3720.10">
    <property type="entry name" value="MetI-like"/>
    <property type="match status" value="1"/>
</dbReference>
<evidence type="ECO:0000256" key="2">
    <source>
        <dbReference type="ARBA" id="ARBA00004651"/>
    </source>
</evidence>
<dbReference type="PROSITE" id="PS50893">
    <property type="entry name" value="ABC_TRANSPORTER_2"/>
    <property type="match status" value="1"/>
</dbReference>
<evidence type="ECO:0000256" key="6">
    <source>
        <dbReference type="ARBA" id="ARBA00022692"/>
    </source>
</evidence>
<dbReference type="SMART" id="SM00382">
    <property type="entry name" value="AAA"/>
    <property type="match status" value="1"/>
</dbReference>
<dbReference type="InterPro" id="IPR050388">
    <property type="entry name" value="ABC_Ni/Peptide_Import"/>
</dbReference>
<evidence type="ECO:0000256" key="1">
    <source>
        <dbReference type="ARBA" id="ARBA00004417"/>
    </source>
</evidence>
<keyword evidence="8" id="KW-0067">ATP-binding</keyword>
<gene>
    <name evidence="14" type="ORF">HNP76_001645</name>
</gene>
<keyword evidence="4 11" id="KW-0813">Transport</keyword>
<comment type="similarity">
    <text evidence="11">Belongs to the binding-protein-dependent transport system permease family.</text>
</comment>
<dbReference type="PANTHER" id="PTHR43297:SF2">
    <property type="entry name" value="DIPEPTIDE TRANSPORT ATP-BINDING PROTEIN DPPD"/>
    <property type="match status" value="1"/>
</dbReference>
<evidence type="ECO:0000256" key="8">
    <source>
        <dbReference type="ARBA" id="ARBA00022840"/>
    </source>
</evidence>
<feature type="transmembrane region" description="Helical" evidence="11">
    <location>
        <begin position="185"/>
        <end position="202"/>
    </location>
</feature>
<reference evidence="14 15" key="1">
    <citation type="submission" date="2020-08" db="EMBL/GenBank/DDBJ databases">
        <title>Genomic Encyclopedia of Type Strains, Phase IV (KMG-IV): sequencing the most valuable type-strain genomes for metagenomic binning, comparative biology and taxonomic classification.</title>
        <authorList>
            <person name="Goeker M."/>
        </authorList>
    </citation>
    <scope>NUCLEOTIDE SEQUENCE [LARGE SCALE GENOMIC DNA]</scope>
    <source>
        <strain evidence="14 15">DSM 103462</strain>
    </source>
</reference>
<feature type="transmembrane region" description="Helical" evidence="11">
    <location>
        <begin position="256"/>
        <end position="282"/>
    </location>
</feature>
<evidence type="ECO:0000256" key="11">
    <source>
        <dbReference type="RuleBase" id="RU363032"/>
    </source>
</evidence>
<evidence type="ECO:0000259" key="12">
    <source>
        <dbReference type="PROSITE" id="PS50893"/>
    </source>
</evidence>
<dbReference type="PANTHER" id="PTHR43297">
    <property type="entry name" value="OLIGOPEPTIDE TRANSPORT ATP-BINDING PROTEIN APPD"/>
    <property type="match status" value="1"/>
</dbReference>
<evidence type="ECO:0000313" key="14">
    <source>
        <dbReference type="EMBL" id="MBB5226272.1"/>
    </source>
</evidence>
<evidence type="ECO:0000259" key="13">
    <source>
        <dbReference type="PROSITE" id="PS50928"/>
    </source>
</evidence>
<dbReference type="Proteomes" id="UP000518887">
    <property type="component" value="Unassembled WGS sequence"/>
</dbReference>
<feature type="transmembrane region" description="Helical" evidence="11">
    <location>
        <begin position="12"/>
        <end position="34"/>
    </location>
</feature>
<dbReference type="NCBIfam" id="TIGR01727">
    <property type="entry name" value="oligo_HPY"/>
    <property type="match status" value="1"/>
</dbReference>
<dbReference type="PROSITE" id="PS50928">
    <property type="entry name" value="ABC_TM1"/>
    <property type="match status" value="1"/>
</dbReference>
<keyword evidence="10 11" id="KW-0472">Membrane</keyword>
<dbReference type="GO" id="GO:0005524">
    <property type="term" value="F:ATP binding"/>
    <property type="evidence" value="ECO:0007669"/>
    <property type="project" value="UniProtKB-KW"/>
</dbReference>
<feature type="transmembrane region" description="Helical" evidence="11">
    <location>
        <begin position="319"/>
        <end position="339"/>
    </location>
</feature>
<evidence type="ECO:0000256" key="7">
    <source>
        <dbReference type="ARBA" id="ARBA00022741"/>
    </source>
</evidence>
<feature type="domain" description="ABC transporter" evidence="12">
    <location>
        <begin position="416"/>
        <end position="670"/>
    </location>
</feature>
<dbReference type="CDD" id="cd06261">
    <property type="entry name" value="TM_PBP2"/>
    <property type="match status" value="1"/>
</dbReference>
<feature type="domain" description="ABC transmembrane type-1" evidence="13">
    <location>
        <begin position="143"/>
        <end position="340"/>
    </location>
</feature>
<dbReference type="RefSeq" id="WP_184659386.1">
    <property type="nucleotide sequence ID" value="NZ_CP031518.1"/>
</dbReference>
<dbReference type="InterPro" id="IPR000515">
    <property type="entry name" value="MetI-like"/>
</dbReference>
<feature type="transmembrane region" description="Helical" evidence="11">
    <location>
        <begin position="214"/>
        <end position="235"/>
    </location>
</feature>
<dbReference type="InterPro" id="IPR025966">
    <property type="entry name" value="OppC_N"/>
</dbReference>
<protein>
    <submittedName>
        <fullName evidence="14">Peptide/nickel transport system permease protein</fullName>
    </submittedName>
</protein>
<evidence type="ECO:0000256" key="10">
    <source>
        <dbReference type="ARBA" id="ARBA00023136"/>
    </source>
</evidence>
<keyword evidence="9 11" id="KW-1133">Transmembrane helix</keyword>
<dbReference type="PROSITE" id="PS00211">
    <property type="entry name" value="ABC_TRANSPORTER_1"/>
    <property type="match status" value="1"/>
</dbReference>
<dbReference type="SUPFAM" id="SSF161098">
    <property type="entry name" value="MetI-like"/>
    <property type="match status" value="1"/>
</dbReference>
<dbReference type="InterPro" id="IPR035906">
    <property type="entry name" value="MetI-like_sf"/>
</dbReference>
<accession>A0A7W8G9H5</accession>
<evidence type="ECO:0000256" key="9">
    <source>
        <dbReference type="ARBA" id="ARBA00022989"/>
    </source>
</evidence>
<evidence type="ECO:0000313" key="15">
    <source>
        <dbReference type="Proteomes" id="UP000518887"/>
    </source>
</evidence>
<dbReference type="Pfam" id="PF08352">
    <property type="entry name" value="oligo_HPY"/>
    <property type="match status" value="1"/>
</dbReference>
<dbReference type="SUPFAM" id="SSF52540">
    <property type="entry name" value="P-loop containing nucleoside triphosphate hydrolases"/>
    <property type="match status" value="1"/>
</dbReference>
<dbReference type="GO" id="GO:0005886">
    <property type="term" value="C:plasma membrane"/>
    <property type="evidence" value="ECO:0007669"/>
    <property type="project" value="UniProtKB-SubCell"/>
</dbReference>
<keyword evidence="7" id="KW-0547">Nucleotide-binding</keyword>
<keyword evidence="5" id="KW-1003">Cell membrane</keyword>
<comment type="similarity">
    <text evidence="3">Belongs to the ABC transporter superfamily.</text>
</comment>
<dbReference type="AlphaFoldDB" id="A0A7W8G9H5"/>
<dbReference type="InterPro" id="IPR003439">
    <property type="entry name" value="ABC_transporter-like_ATP-bd"/>
</dbReference>
<keyword evidence="6 11" id="KW-0812">Transmembrane</keyword>
<sequence>MNRLFQYLKTRPLAIISVAVLVLLYLFMIFAPFISPYTPTRTFEEDTFHPSNIEITRQGIVAREYRVLNPITWRYAKVKGKEFHHKISFFVKGEPYKLFGLIPSERHLFGTKPDPRTGELYPVFLFGADNLGRDLFSRMVYGSRISLTIGFVASAISLVLAILLGGLAGYYGGKTDWAVMRFSEFFMLIPGLYLILFLRSLLNSKMDSGTSYMIITVILSLVGWPGTARTLRGMVHAIKREEFVLDAGLEGIPSTVIIFAHIIPQITSLLIVSTTLAIPLFIMSETTLSYLGLGIADPAVSWGSLINRDISTLSNLKNFPWLLTPVYLLLAVTLAFNFLGDALRDYFDPYHVVFKTWKKKGALPAFSRSGLSHFRSRSIPAQQAAPERTSCGATAPSASKHKSMRCSTVSAGTPFLSVENLRVSFTVLRGASQTVIKSVRGVSFSMNRGEILGIVGESGSGKSVTTTAIPALHPSNATVEGKIFFDGVELTSLSQKEMRTYRGKKIGLIFQEPGRSFDPLQNIGSVFLETFRNSDPKITKEEAYKKAIELLDEVGLPDPASRLKNFPHQFSGGQLQRIGIALSLAQGCELLIADEPTTALDVTIQAQIVGLLANLRKTRNLSIIFISHNIDLVASLCDKIIVMYGGLIMESGTSEQIMNHARHPYTQALLASSPKFGTHYTSQKLLSIPGRVTDPAHPEPGCPFEPRCSFAKEECRNAGSECHKMRKG</sequence>
<dbReference type="Gene3D" id="3.40.50.300">
    <property type="entry name" value="P-loop containing nucleotide triphosphate hydrolases"/>
    <property type="match status" value="1"/>
</dbReference>
<dbReference type="FunFam" id="3.40.50.300:FF:000016">
    <property type="entry name" value="Oligopeptide ABC transporter ATP-binding component"/>
    <property type="match status" value="1"/>
</dbReference>
<dbReference type="Pfam" id="PF00528">
    <property type="entry name" value="BPD_transp_1"/>
    <property type="match status" value="1"/>
</dbReference>
<dbReference type="EMBL" id="JACHFQ010000005">
    <property type="protein sequence ID" value="MBB5226272.1"/>
    <property type="molecule type" value="Genomic_DNA"/>
</dbReference>
<dbReference type="InterPro" id="IPR027417">
    <property type="entry name" value="P-loop_NTPase"/>
</dbReference>
<comment type="caution">
    <text evidence="14">The sequence shown here is derived from an EMBL/GenBank/DDBJ whole genome shotgun (WGS) entry which is preliminary data.</text>
</comment>
<dbReference type="GO" id="GO:0016887">
    <property type="term" value="F:ATP hydrolysis activity"/>
    <property type="evidence" value="ECO:0007669"/>
    <property type="project" value="InterPro"/>
</dbReference>
<dbReference type="InterPro" id="IPR003593">
    <property type="entry name" value="AAA+_ATPase"/>
</dbReference>
<name>A0A7W8G9H5_9SPIR</name>
<dbReference type="InterPro" id="IPR017871">
    <property type="entry name" value="ABC_transporter-like_CS"/>
</dbReference>